<organism evidence="2 3">
    <name type="scientific">Oryza sativa subsp. japonica</name>
    <name type="common">Rice</name>
    <dbReference type="NCBI Taxonomy" id="39947"/>
    <lineage>
        <taxon>Eukaryota</taxon>
        <taxon>Viridiplantae</taxon>
        <taxon>Streptophyta</taxon>
        <taxon>Embryophyta</taxon>
        <taxon>Tracheophyta</taxon>
        <taxon>Spermatophyta</taxon>
        <taxon>Magnoliopsida</taxon>
        <taxon>Liliopsida</taxon>
        <taxon>Poales</taxon>
        <taxon>Poaceae</taxon>
        <taxon>BOP clade</taxon>
        <taxon>Oryzoideae</taxon>
        <taxon>Oryzeae</taxon>
        <taxon>Oryzinae</taxon>
        <taxon>Oryza</taxon>
        <taxon>Oryza sativa</taxon>
    </lineage>
</organism>
<sequence>MRISSHHLPPQYPGQCGDVVVDGLRTGHLAASRWRGGSLHHHDPPRAMRLRRSSGERRGRRRRSGGQAEEAALSPSAGVRR</sequence>
<dbReference type="Gramene" id="Os02t0730775-00">
    <property type="protein sequence ID" value="Os02t0730775-00"/>
    <property type="gene ID" value="Os02g0730775"/>
</dbReference>
<dbReference type="Proteomes" id="UP000059680">
    <property type="component" value="Chromosome 2"/>
</dbReference>
<feature type="compositionally biased region" description="Basic residues" evidence="1">
    <location>
        <begin position="48"/>
        <end position="64"/>
    </location>
</feature>
<dbReference type="PaxDb" id="39947-A0A0P0VPJ2"/>
<reference evidence="2 3" key="3">
    <citation type="journal article" date="2013" name="Rice">
        <title>Improvement of the Oryza sativa Nipponbare reference genome using next generation sequence and optical map data.</title>
        <authorList>
            <person name="Kawahara Y."/>
            <person name="de la Bastide M."/>
            <person name="Hamilton J.P."/>
            <person name="Kanamori H."/>
            <person name="McCombie W.R."/>
            <person name="Ouyang S."/>
            <person name="Schwartz D.C."/>
            <person name="Tanaka T."/>
            <person name="Wu J."/>
            <person name="Zhou S."/>
            <person name="Childs K.L."/>
            <person name="Davidson R.M."/>
            <person name="Lin H."/>
            <person name="Quesada-Ocampo L."/>
            <person name="Vaillancourt B."/>
            <person name="Sakai H."/>
            <person name="Lee S.S."/>
            <person name="Kim J."/>
            <person name="Numa H."/>
            <person name="Itoh T."/>
            <person name="Buell C.R."/>
            <person name="Matsumoto T."/>
        </authorList>
    </citation>
    <scope>NUCLEOTIDE SEQUENCE [LARGE SCALE GENOMIC DNA]</scope>
    <source>
        <strain evidence="3">cv. Nipponbare</strain>
    </source>
</reference>
<name>A0A0P0VPJ2_ORYSJ</name>
<dbReference type="AlphaFoldDB" id="A0A0P0VPJ2"/>
<accession>A0A0P0VPJ2</accession>
<feature type="region of interest" description="Disordered" evidence="1">
    <location>
        <begin position="33"/>
        <end position="81"/>
    </location>
</feature>
<evidence type="ECO:0000256" key="1">
    <source>
        <dbReference type="SAM" id="MobiDB-lite"/>
    </source>
</evidence>
<protein>
    <submittedName>
        <fullName evidence="2">Os02g0730775 protein</fullName>
    </submittedName>
</protein>
<reference evidence="2 3" key="2">
    <citation type="journal article" date="2013" name="Plant Cell Physiol.">
        <title>Rice Annotation Project Database (RAP-DB): an integrative and interactive database for rice genomics.</title>
        <authorList>
            <person name="Sakai H."/>
            <person name="Lee S.S."/>
            <person name="Tanaka T."/>
            <person name="Numa H."/>
            <person name="Kim J."/>
            <person name="Kawahara Y."/>
            <person name="Wakimoto H."/>
            <person name="Yang C.C."/>
            <person name="Iwamoto M."/>
            <person name="Abe T."/>
            <person name="Yamada Y."/>
            <person name="Muto A."/>
            <person name="Inokuchi H."/>
            <person name="Ikemura T."/>
            <person name="Matsumoto T."/>
            <person name="Sasaki T."/>
            <person name="Itoh T."/>
        </authorList>
    </citation>
    <scope>NUCLEOTIDE SEQUENCE [LARGE SCALE GENOMIC DNA]</scope>
    <source>
        <strain evidence="3">cv. Nipponbare</strain>
    </source>
</reference>
<proteinExistence type="predicted"/>
<evidence type="ECO:0000313" key="2">
    <source>
        <dbReference type="EMBL" id="BAS80751.1"/>
    </source>
</evidence>
<gene>
    <name evidence="2" type="ordered locus">Os02g0730775</name>
    <name evidence="2" type="ORF">OSNPB_020730775</name>
</gene>
<dbReference type="InParanoid" id="A0A0P0VPJ2"/>
<dbReference type="EMBL" id="AP014958">
    <property type="protein sequence ID" value="BAS80751.1"/>
    <property type="molecule type" value="Genomic_DNA"/>
</dbReference>
<reference evidence="3" key="1">
    <citation type="journal article" date="2005" name="Nature">
        <title>The map-based sequence of the rice genome.</title>
        <authorList>
            <consortium name="International rice genome sequencing project (IRGSP)"/>
            <person name="Matsumoto T."/>
            <person name="Wu J."/>
            <person name="Kanamori H."/>
            <person name="Katayose Y."/>
            <person name="Fujisawa M."/>
            <person name="Namiki N."/>
            <person name="Mizuno H."/>
            <person name="Yamamoto K."/>
            <person name="Antonio B.A."/>
            <person name="Baba T."/>
            <person name="Sakata K."/>
            <person name="Nagamura Y."/>
            <person name="Aoki H."/>
            <person name="Arikawa K."/>
            <person name="Arita K."/>
            <person name="Bito T."/>
            <person name="Chiden Y."/>
            <person name="Fujitsuka N."/>
            <person name="Fukunaka R."/>
            <person name="Hamada M."/>
            <person name="Harada C."/>
            <person name="Hayashi A."/>
            <person name="Hijishita S."/>
            <person name="Honda M."/>
            <person name="Hosokawa S."/>
            <person name="Ichikawa Y."/>
            <person name="Idonuma A."/>
            <person name="Iijima M."/>
            <person name="Ikeda M."/>
            <person name="Ikeno M."/>
            <person name="Ito K."/>
            <person name="Ito S."/>
            <person name="Ito T."/>
            <person name="Ito Y."/>
            <person name="Ito Y."/>
            <person name="Iwabuchi A."/>
            <person name="Kamiya K."/>
            <person name="Karasawa W."/>
            <person name="Kurita K."/>
            <person name="Katagiri S."/>
            <person name="Kikuta A."/>
            <person name="Kobayashi H."/>
            <person name="Kobayashi N."/>
            <person name="Machita K."/>
            <person name="Maehara T."/>
            <person name="Masukawa M."/>
            <person name="Mizubayashi T."/>
            <person name="Mukai Y."/>
            <person name="Nagasaki H."/>
            <person name="Nagata Y."/>
            <person name="Naito S."/>
            <person name="Nakashima M."/>
            <person name="Nakama Y."/>
            <person name="Nakamichi Y."/>
            <person name="Nakamura M."/>
            <person name="Meguro A."/>
            <person name="Negishi M."/>
            <person name="Ohta I."/>
            <person name="Ohta T."/>
            <person name="Okamoto M."/>
            <person name="Ono N."/>
            <person name="Saji S."/>
            <person name="Sakaguchi M."/>
            <person name="Sakai K."/>
            <person name="Shibata M."/>
            <person name="Shimokawa T."/>
            <person name="Song J."/>
            <person name="Takazaki Y."/>
            <person name="Terasawa K."/>
            <person name="Tsugane M."/>
            <person name="Tsuji K."/>
            <person name="Ueda S."/>
            <person name="Waki K."/>
            <person name="Yamagata H."/>
            <person name="Yamamoto M."/>
            <person name="Yamamoto S."/>
            <person name="Yamane H."/>
            <person name="Yoshiki S."/>
            <person name="Yoshihara R."/>
            <person name="Yukawa K."/>
            <person name="Zhong H."/>
            <person name="Yano M."/>
            <person name="Yuan Q."/>
            <person name="Ouyang S."/>
            <person name="Liu J."/>
            <person name="Jones K.M."/>
            <person name="Gansberger K."/>
            <person name="Moffat K."/>
            <person name="Hill J."/>
            <person name="Bera J."/>
            <person name="Fadrosh D."/>
            <person name="Jin S."/>
            <person name="Johri S."/>
            <person name="Kim M."/>
            <person name="Overton L."/>
            <person name="Reardon M."/>
            <person name="Tsitrin T."/>
            <person name="Vuong H."/>
            <person name="Weaver B."/>
            <person name="Ciecko A."/>
            <person name="Tallon L."/>
            <person name="Jackson J."/>
            <person name="Pai G."/>
            <person name="Aken S.V."/>
            <person name="Utterback T."/>
            <person name="Reidmuller S."/>
            <person name="Feldblyum T."/>
            <person name="Hsiao J."/>
            <person name="Zismann V."/>
            <person name="Iobst S."/>
            <person name="de Vazeille A.R."/>
            <person name="Buell C.R."/>
            <person name="Ying K."/>
            <person name="Li Y."/>
            <person name="Lu T."/>
            <person name="Huang Y."/>
            <person name="Zhao Q."/>
            <person name="Feng Q."/>
            <person name="Zhang L."/>
            <person name="Zhu J."/>
            <person name="Weng Q."/>
            <person name="Mu J."/>
            <person name="Lu Y."/>
            <person name="Fan D."/>
            <person name="Liu Y."/>
            <person name="Guan J."/>
            <person name="Zhang Y."/>
            <person name="Yu S."/>
            <person name="Liu X."/>
            <person name="Zhang Y."/>
            <person name="Hong G."/>
            <person name="Han B."/>
            <person name="Choisne N."/>
            <person name="Demange N."/>
            <person name="Orjeda G."/>
            <person name="Samain S."/>
            <person name="Cattolico L."/>
            <person name="Pelletier E."/>
            <person name="Couloux A."/>
            <person name="Segurens B."/>
            <person name="Wincker P."/>
            <person name="D'Hont A."/>
            <person name="Scarpelli C."/>
            <person name="Weissenbach J."/>
            <person name="Salanoubat M."/>
            <person name="Quetier F."/>
            <person name="Yu Y."/>
            <person name="Kim H.R."/>
            <person name="Rambo T."/>
            <person name="Currie J."/>
            <person name="Collura K."/>
            <person name="Luo M."/>
            <person name="Yang T."/>
            <person name="Ammiraju J.S.S."/>
            <person name="Engler F."/>
            <person name="Soderlund C."/>
            <person name="Wing R.A."/>
            <person name="Palmer L.E."/>
            <person name="de la Bastide M."/>
            <person name="Spiegel L."/>
            <person name="Nascimento L."/>
            <person name="Zutavern T."/>
            <person name="O'Shaughnessy A."/>
            <person name="Dike S."/>
            <person name="Dedhia N."/>
            <person name="Preston R."/>
            <person name="Balija V."/>
            <person name="McCombie W.R."/>
            <person name="Chow T."/>
            <person name="Chen H."/>
            <person name="Chung M."/>
            <person name="Chen C."/>
            <person name="Shaw J."/>
            <person name="Wu H."/>
            <person name="Hsiao K."/>
            <person name="Chao Y."/>
            <person name="Chu M."/>
            <person name="Cheng C."/>
            <person name="Hour A."/>
            <person name="Lee P."/>
            <person name="Lin S."/>
            <person name="Lin Y."/>
            <person name="Liou J."/>
            <person name="Liu S."/>
            <person name="Hsing Y."/>
            <person name="Raghuvanshi S."/>
            <person name="Mohanty A."/>
            <person name="Bharti A.K."/>
            <person name="Gaur A."/>
            <person name="Gupta V."/>
            <person name="Kumar D."/>
            <person name="Ravi V."/>
            <person name="Vij S."/>
            <person name="Kapur A."/>
            <person name="Khurana P."/>
            <person name="Khurana P."/>
            <person name="Khurana J.P."/>
            <person name="Tyagi A.K."/>
            <person name="Gaikwad K."/>
            <person name="Singh A."/>
            <person name="Dalal V."/>
            <person name="Srivastava S."/>
            <person name="Dixit A."/>
            <person name="Pal A.K."/>
            <person name="Ghazi I.A."/>
            <person name="Yadav M."/>
            <person name="Pandit A."/>
            <person name="Bhargava A."/>
            <person name="Sureshbabu K."/>
            <person name="Batra K."/>
            <person name="Sharma T.R."/>
            <person name="Mohapatra T."/>
            <person name="Singh N.K."/>
            <person name="Messing J."/>
            <person name="Nelson A.B."/>
            <person name="Fuks G."/>
            <person name="Kavchok S."/>
            <person name="Keizer G."/>
            <person name="Linton E."/>
            <person name="Llaca V."/>
            <person name="Song R."/>
            <person name="Tanyolac B."/>
            <person name="Young S."/>
            <person name="Ho-Il K."/>
            <person name="Hahn J.H."/>
            <person name="Sangsakoo G."/>
            <person name="Vanavichit A."/>
            <person name="de Mattos Luiz.A.T."/>
            <person name="Zimmer P.D."/>
            <person name="Malone G."/>
            <person name="Dellagostin O."/>
            <person name="de Oliveira A.C."/>
            <person name="Bevan M."/>
            <person name="Bancroft I."/>
            <person name="Minx P."/>
            <person name="Cordum H."/>
            <person name="Wilson R."/>
            <person name="Cheng Z."/>
            <person name="Jin W."/>
            <person name="Jiang J."/>
            <person name="Leong S.A."/>
            <person name="Iwama H."/>
            <person name="Gojobori T."/>
            <person name="Itoh T."/>
            <person name="Niimura Y."/>
            <person name="Fujii Y."/>
            <person name="Habara T."/>
            <person name="Sakai H."/>
            <person name="Sato Y."/>
            <person name="Wilson G."/>
            <person name="Kumar K."/>
            <person name="McCouch S."/>
            <person name="Juretic N."/>
            <person name="Hoen D."/>
            <person name="Wright S."/>
            <person name="Bruskiewich R."/>
            <person name="Bureau T."/>
            <person name="Miyao A."/>
            <person name="Hirochika H."/>
            <person name="Nishikawa T."/>
            <person name="Kadowaki K."/>
            <person name="Sugiura M."/>
            <person name="Burr B."/>
            <person name="Sasaki T."/>
        </authorList>
    </citation>
    <scope>NUCLEOTIDE SEQUENCE [LARGE SCALE GENOMIC DNA]</scope>
    <source>
        <strain evidence="3">cv. Nipponbare</strain>
    </source>
</reference>
<keyword evidence="3" id="KW-1185">Reference proteome</keyword>
<evidence type="ECO:0000313" key="3">
    <source>
        <dbReference type="Proteomes" id="UP000059680"/>
    </source>
</evidence>